<proteinExistence type="predicted"/>
<dbReference type="EMBL" id="KI657872">
    <property type="protein sequence ID" value="ETN84758.1"/>
    <property type="molecule type" value="Genomic_DNA"/>
</dbReference>
<feature type="chain" id="PRO_5004825704" evidence="1">
    <location>
        <begin position="17"/>
        <end position="62"/>
    </location>
</feature>
<name>W2TSP4_NECAM</name>
<dbReference type="KEGG" id="nai:NECAME_06722"/>
<reference evidence="3" key="1">
    <citation type="journal article" date="2014" name="Nat. Genet.">
        <title>Genome of the human hookworm Necator americanus.</title>
        <authorList>
            <person name="Tang Y.T."/>
            <person name="Gao X."/>
            <person name="Rosa B.A."/>
            <person name="Abubucker S."/>
            <person name="Hallsworth-Pepin K."/>
            <person name="Martin J."/>
            <person name="Tyagi R."/>
            <person name="Heizer E."/>
            <person name="Zhang X."/>
            <person name="Bhonagiri-Palsikar V."/>
            <person name="Minx P."/>
            <person name="Warren W.C."/>
            <person name="Wang Q."/>
            <person name="Zhan B."/>
            <person name="Hotez P.J."/>
            <person name="Sternberg P.W."/>
            <person name="Dougall A."/>
            <person name="Gaze S.T."/>
            <person name="Mulvenna J."/>
            <person name="Sotillo J."/>
            <person name="Ranganathan S."/>
            <person name="Rabelo E.M."/>
            <person name="Wilson R.K."/>
            <person name="Felgner P.L."/>
            <person name="Bethony J."/>
            <person name="Hawdon J.M."/>
            <person name="Gasser R.B."/>
            <person name="Loukas A."/>
            <person name="Mitreva M."/>
        </authorList>
    </citation>
    <scope>NUCLEOTIDE SEQUENCE [LARGE SCALE GENOMIC DNA]</scope>
</reference>
<feature type="signal peptide" evidence="1">
    <location>
        <begin position="1"/>
        <end position="16"/>
    </location>
</feature>
<evidence type="ECO:0000256" key="1">
    <source>
        <dbReference type="SAM" id="SignalP"/>
    </source>
</evidence>
<keyword evidence="1" id="KW-0732">Signal</keyword>
<protein>
    <submittedName>
        <fullName evidence="2">Uncharacterized protein</fullName>
    </submittedName>
</protein>
<gene>
    <name evidence="2" type="ORF">NECAME_06722</name>
</gene>
<dbReference type="AlphaFoldDB" id="W2TSP4"/>
<keyword evidence="3" id="KW-1185">Reference proteome</keyword>
<dbReference type="Proteomes" id="UP000053676">
    <property type="component" value="Unassembled WGS sequence"/>
</dbReference>
<evidence type="ECO:0000313" key="2">
    <source>
        <dbReference type="EMBL" id="ETN84758.1"/>
    </source>
</evidence>
<evidence type="ECO:0000313" key="3">
    <source>
        <dbReference type="Proteomes" id="UP000053676"/>
    </source>
</evidence>
<organism evidence="2 3">
    <name type="scientific">Necator americanus</name>
    <name type="common">Human hookworm</name>
    <dbReference type="NCBI Taxonomy" id="51031"/>
    <lineage>
        <taxon>Eukaryota</taxon>
        <taxon>Metazoa</taxon>
        <taxon>Ecdysozoa</taxon>
        <taxon>Nematoda</taxon>
        <taxon>Chromadorea</taxon>
        <taxon>Rhabditida</taxon>
        <taxon>Rhabditina</taxon>
        <taxon>Rhabditomorpha</taxon>
        <taxon>Strongyloidea</taxon>
        <taxon>Ancylostomatidae</taxon>
        <taxon>Bunostominae</taxon>
        <taxon>Necator</taxon>
    </lineage>
</organism>
<sequence length="62" mass="7137">MLRLSMTLFLFTTASAFLFANRCSCGSYRTICFRFEACEEFWNVHDDTSTSQELSPELSKVP</sequence>
<accession>W2TSP4</accession>